<dbReference type="EMBL" id="CAJFCJ010000002">
    <property type="protein sequence ID" value="CAD5112138.1"/>
    <property type="molecule type" value="Genomic_DNA"/>
</dbReference>
<dbReference type="OrthoDB" id="9985637at2759"/>
<reference evidence="3 4" key="1">
    <citation type="submission" date="2020-08" db="EMBL/GenBank/DDBJ databases">
        <authorList>
            <person name="Hejnol A."/>
        </authorList>
    </citation>
    <scope>NUCLEOTIDE SEQUENCE [LARGE SCALE GENOMIC DNA]</scope>
</reference>
<name>A0A7I8V724_9ANNE</name>
<evidence type="ECO:0000313" key="4">
    <source>
        <dbReference type="Proteomes" id="UP000549394"/>
    </source>
</evidence>
<evidence type="ECO:0000313" key="3">
    <source>
        <dbReference type="EMBL" id="CAD5112138.1"/>
    </source>
</evidence>
<dbReference type="InterPro" id="IPR004942">
    <property type="entry name" value="Roadblock/LAMTOR2_dom"/>
</dbReference>
<organism evidence="3 4">
    <name type="scientific">Dimorphilus gyrociliatus</name>
    <dbReference type="NCBI Taxonomy" id="2664684"/>
    <lineage>
        <taxon>Eukaryota</taxon>
        <taxon>Metazoa</taxon>
        <taxon>Spiralia</taxon>
        <taxon>Lophotrochozoa</taxon>
        <taxon>Annelida</taxon>
        <taxon>Polychaeta</taxon>
        <taxon>Polychaeta incertae sedis</taxon>
        <taxon>Dinophilidae</taxon>
        <taxon>Dimorphilus</taxon>
    </lineage>
</organism>
<evidence type="ECO:0000256" key="1">
    <source>
        <dbReference type="ARBA" id="ARBA00007191"/>
    </source>
</evidence>
<feature type="domain" description="Roadblock/LAMTOR2" evidence="2">
    <location>
        <begin position="597"/>
        <end position="685"/>
    </location>
</feature>
<sequence length="691" mass="80666">MKNKKKASIKIILEQIQLKSCLFVRDGQMDDVDELLIFESSECFIDTRTSICNLLKIAINGKKALRKVSVYHSFPIRCYGECEEWIYDIIFERFSKYLKIIITELQDKNKKRISLEADGFNSFKQCPKNHQMMSLFRKGQTIRTIYCLQCEKLTFLDSNRRPLKDLRQPCILCPFNAFYNVNSRTCEICPGHKLHSEDTPPSGSNSAVVCSIYDDISSMNHYATVLTNKRKPTFECWPWYMRIMKNSYNLIEVKYTYGEEITEVSESLSISLGYYQHMENFNCTMTLKDSSGFKFNISIVYIVQEVYPDALANYFEEEVSICPGRSRLKQIELSIRRKYFYYRFIRKITTAKTNPVHIKIECGRRLYKLESIHRNLSQIDDRQLYEYEPKSILKENKYRIRVWIIYQLHSSVEINNIKISSRNAKRDIWKITIYNECPAGYGLEDNPFNLLCVRCPQSYHSPSGIHRCEKCELFGICSHEENDDFFNDQVDIALDTTVVLINIWTRRKVKNRQKDTYMFYFADLFDEVPKMPYWFNSSSHFGLALLVNGIEHFALTDGFEVVVYLGNEWININQLPPIYEIEYIDTQALINHQGSEVEDQLKKMMAHKGVVGVMIVNSDGVPIRTTLDNSTTVQHAALIQQLVTKAKSVIRDLDPSNELSCLRVRSRKNEIIITPEKDYVLIVVQNATTET</sequence>
<dbReference type="AlphaFoldDB" id="A0A7I8V724"/>
<keyword evidence="4" id="KW-1185">Reference proteome</keyword>
<comment type="caution">
    <text evidence="3">The sequence shown here is derived from an EMBL/GenBank/DDBJ whole genome shotgun (WGS) entry which is preliminary data.</text>
</comment>
<proteinExistence type="inferred from homology"/>
<dbReference type="Pfam" id="PF03259">
    <property type="entry name" value="Robl_LC7"/>
    <property type="match status" value="1"/>
</dbReference>
<dbReference type="Proteomes" id="UP000549394">
    <property type="component" value="Unassembled WGS sequence"/>
</dbReference>
<protein>
    <submittedName>
        <fullName evidence="3">DgyrCDS1377</fullName>
    </submittedName>
</protein>
<accession>A0A7I8V724</accession>
<comment type="similarity">
    <text evidence="1">Belongs to the GAMAD family.</text>
</comment>
<gene>
    <name evidence="3" type="ORF">DGYR_LOCUS1336</name>
</gene>
<dbReference type="SMART" id="SM00960">
    <property type="entry name" value="Robl_LC7"/>
    <property type="match status" value="1"/>
</dbReference>
<dbReference type="Gene3D" id="3.30.450.30">
    <property type="entry name" value="Dynein light chain 2a, cytoplasmic"/>
    <property type="match status" value="1"/>
</dbReference>
<dbReference type="FunFam" id="3.30.450.30:FF:000009">
    <property type="entry name" value="Dynein light chain roadblock"/>
    <property type="match status" value="1"/>
</dbReference>
<dbReference type="SUPFAM" id="SSF103196">
    <property type="entry name" value="Roadblock/LC7 domain"/>
    <property type="match status" value="1"/>
</dbReference>
<evidence type="ECO:0000259" key="2">
    <source>
        <dbReference type="SMART" id="SM00960"/>
    </source>
</evidence>
<dbReference type="PANTHER" id="PTHR10779">
    <property type="entry name" value="DYNEIN LIGHT CHAIN ROADBLOCK"/>
    <property type="match status" value="1"/>
</dbReference>